<keyword evidence="1" id="KW-1133">Transmembrane helix</keyword>
<keyword evidence="1" id="KW-0812">Transmembrane</keyword>
<dbReference type="Pfam" id="PF01757">
    <property type="entry name" value="Acyl_transf_3"/>
    <property type="match status" value="1"/>
</dbReference>
<feature type="transmembrane region" description="Helical" evidence="1">
    <location>
        <begin position="242"/>
        <end position="259"/>
    </location>
</feature>
<proteinExistence type="predicted"/>
<dbReference type="OrthoDB" id="5501619at2"/>
<feature type="transmembrane region" description="Helical" evidence="1">
    <location>
        <begin position="280"/>
        <end position="298"/>
    </location>
</feature>
<accession>A0A0K1PYH0</accession>
<feature type="transmembrane region" description="Helical" evidence="1">
    <location>
        <begin position="182"/>
        <end position="200"/>
    </location>
</feature>
<dbReference type="Proteomes" id="UP000064967">
    <property type="component" value="Chromosome"/>
</dbReference>
<dbReference type="EMBL" id="CP012333">
    <property type="protein sequence ID" value="AKU98431.1"/>
    <property type="molecule type" value="Genomic_DNA"/>
</dbReference>
<feature type="transmembrane region" description="Helical" evidence="1">
    <location>
        <begin position="304"/>
        <end position="331"/>
    </location>
</feature>
<dbReference type="GO" id="GO:0000271">
    <property type="term" value="P:polysaccharide biosynthetic process"/>
    <property type="evidence" value="ECO:0007669"/>
    <property type="project" value="TreeGrafter"/>
</dbReference>
<evidence type="ECO:0000259" key="2">
    <source>
        <dbReference type="Pfam" id="PF01757"/>
    </source>
</evidence>
<reference evidence="3 4" key="1">
    <citation type="submission" date="2015-08" db="EMBL/GenBank/DDBJ databases">
        <authorList>
            <person name="Babu N.S."/>
            <person name="Beckwith C.J."/>
            <person name="Beseler K.G."/>
            <person name="Brison A."/>
            <person name="Carone J.V."/>
            <person name="Caskin T.P."/>
            <person name="Diamond M."/>
            <person name="Durham M.E."/>
            <person name="Foxe J.M."/>
            <person name="Go M."/>
            <person name="Henderson B.A."/>
            <person name="Jones I.B."/>
            <person name="McGettigan J.A."/>
            <person name="Micheletti S.J."/>
            <person name="Nasrallah M.E."/>
            <person name="Ortiz D."/>
            <person name="Piller C.R."/>
            <person name="Privatt S.R."/>
            <person name="Schneider S.L."/>
            <person name="Sharp S."/>
            <person name="Smith T.C."/>
            <person name="Stanton J.D."/>
            <person name="Ullery H.E."/>
            <person name="Wilson R.J."/>
            <person name="Serrano M.G."/>
            <person name="Buck G."/>
            <person name="Lee V."/>
            <person name="Wang Y."/>
            <person name="Carvalho R."/>
            <person name="Voegtly L."/>
            <person name="Shi R."/>
            <person name="Duckworth R."/>
            <person name="Johnson A."/>
            <person name="Loviza R."/>
            <person name="Walstead R."/>
            <person name="Shah Z."/>
            <person name="Kiflezghi M."/>
            <person name="Wade K."/>
            <person name="Ball S.L."/>
            <person name="Bradley K.W."/>
            <person name="Asai D.J."/>
            <person name="Bowman C.A."/>
            <person name="Russell D.A."/>
            <person name="Pope W.H."/>
            <person name="Jacobs-Sera D."/>
            <person name="Hendrix R.W."/>
            <person name="Hatfull G.F."/>
        </authorList>
    </citation>
    <scope>NUCLEOTIDE SEQUENCE [LARGE SCALE GENOMIC DNA]</scope>
    <source>
        <strain evidence="3 4">DSM 27648</strain>
    </source>
</reference>
<dbReference type="InterPro" id="IPR002656">
    <property type="entry name" value="Acyl_transf_3_dom"/>
</dbReference>
<feature type="transmembrane region" description="Helical" evidence="1">
    <location>
        <begin position="37"/>
        <end position="57"/>
    </location>
</feature>
<keyword evidence="1" id="KW-0472">Membrane</keyword>
<protein>
    <submittedName>
        <fullName evidence="3">Exopolysaccharide production protein ExoZ</fullName>
    </submittedName>
</protein>
<dbReference type="GO" id="GO:0016020">
    <property type="term" value="C:membrane"/>
    <property type="evidence" value="ECO:0007669"/>
    <property type="project" value="TreeGrafter"/>
</dbReference>
<evidence type="ECO:0000313" key="4">
    <source>
        <dbReference type="Proteomes" id="UP000064967"/>
    </source>
</evidence>
<name>A0A0K1PYH0_9BACT</name>
<dbReference type="GO" id="GO:0016747">
    <property type="term" value="F:acyltransferase activity, transferring groups other than amino-acyl groups"/>
    <property type="evidence" value="ECO:0007669"/>
    <property type="project" value="InterPro"/>
</dbReference>
<feature type="transmembrane region" description="Helical" evidence="1">
    <location>
        <begin position="151"/>
        <end position="170"/>
    </location>
</feature>
<feature type="transmembrane region" description="Helical" evidence="1">
    <location>
        <begin position="69"/>
        <end position="90"/>
    </location>
</feature>
<feature type="transmembrane region" description="Helical" evidence="1">
    <location>
        <begin position="7"/>
        <end position="25"/>
    </location>
</feature>
<organism evidence="3 4">
    <name type="scientific">Labilithrix luteola</name>
    <dbReference type="NCBI Taxonomy" id="1391654"/>
    <lineage>
        <taxon>Bacteria</taxon>
        <taxon>Pseudomonadati</taxon>
        <taxon>Myxococcota</taxon>
        <taxon>Polyangia</taxon>
        <taxon>Polyangiales</taxon>
        <taxon>Labilitrichaceae</taxon>
        <taxon>Labilithrix</taxon>
    </lineage>
</organism>
<dbReference type="PANTHER" id="PTHR23028">
    <property type="entry name" value="ACETYLTRANSFERASE"/>
    <property type="match status" value="1"/>
</dbReference>
<sequence>MRAPTLYNLHLLRVIAALSVVYFHTTSTAGLGLRWDVGSRGVDVFFVISGFIIAYIGTVKPEQFFRRRLIRVVPFYWAATLCVFAMVAAAPRLFRSATSNVPHLVASLLFVPHLAPNGETMPTLLLGWSLNFEVFFYLLFALALRISPKWSPAICVGWIVAFVLAIHGAATENTLLTFYARPIVLEFCYGIGVFYLFRWCTAHAPRLARHTVLKWLLLFVLVGSFVALNVLERYYRDAIPRYLIAGIPSFFIVISALLLERIYGLETNNRLIHLLGESSYIIYLVHPYVVFTVLRVVVKDAGSYSPPALCVLIVGLLAFTSAIAIGIHVWFEKPVMAFLRARLSSPA</sequence>
<feature type="domain" description="Acyltransferase 3" evidence="2">
    <location>
        <begin position="7"/>
        <end position="324"/>
    </location>
</feature>
<dbReference type="RefSeq" id="WP_146649391.1">
    <property type="nucleotide sequence ID" value="NZ_CP012333.1"/>
</dbReference>
<dbReference type="InterPro" id="IPR050879">
    <property type="entry name" value="Acyltransferase_3"/>
</dbReference>
<dbReference type="PANTHER" id="PTHR23028:SF131">
    <property type="entry name" value="BLR2367 PROTEIN"/>
    <property type="match status" value="1"/>
</dbReference>
<gene>
    <name evidence="3" type="ORF">AKJ09_05095</name>
</gene>
<feature type="transmembrane region" description="Helical" evidence="1">
    <location>
        <begin position="212"/>
        <end position="230"/>
    </location>
</feature>
<keyword evidence="4" id="KW-1185">Reference proteome</keyword>
<dbReference type="AlphaFoldDB" id="A0A0K1PYH0"/>
<evidence type="ECO:0000256" key="1">
    <source>
        <dbReference type="SAM" id="Phobius"/>
    </source>
</evidence>
<dbReference type="STRING" id="1391654.AKJ09_05095"/>
<feature type="transmembrane region" description="Helical" evidence="1">
    <location>
        <begin position="125"/>
        <end position="144"/>
    </location>
</feature>
<dbReference type="KEGG" id="llu:AKJ09_05095"/>
<evidence type="ECO:0000313" key="3">
    <source>
        <dbReference type="EMBL" id="AKU98431.1"/>
    </source>
</evidence>